<dbReference type="Gene3D" id="2.60.40.760">
    <property type="entry name" value="Expansin, cellulose-binding-like domain"/>
    <property type="match status" value="1"/>
</dbReference>
<name>A0AAW1QMN5_9CHLO</name>
<dbReference type="EMBL" id="JALJOU010000086">
    <property type="protein sequence ID" value="KAK9822508.1"/>
    <property type="molecule type" value="Genomic_DNA"/>
</dbReference>
<dbReference type="AlphaFoldDB" id="A0AAW1QMN5"/>
<dbReference type="InterPro" id="IPR036749">
    <property type="entry name" value="Expansin_CBD_sf"/>
</dbReference>
<keyword evidence="3" id="KW-1185">Reference proteome</keyword>
<gene>
    <name evidence="2" type="ORF">WJX81_007870</name>
</gene>
<proteinExistence type="predicted"/>
<dbReference type="SUPFAM" id="SSF50685">
    <property type="entry name" value="Barwin-like endoglucanases"/>
    <property type="match status" value="1"/>
</dbReference>
<evidence type="ECO:0000313" key="3">
    <source>
        <dbReference type="Proteomes" id="UP001445335"/>
    </source>
</evidence>
<protein>
    <recommendedName>
        <fullName evidence="4">Expansin-like EG45 domain-containing protein</fullName>
    </recommendedName>
</protein>
<evidence type="ECO:0008006" key="4">
    <source>
        <dbReference type="Google" id="ProtNLM"/>
    </source>
</evidence>
<dbReference type="InterPro" id="IPR051477">
    <property type="entry name" value="Expansin_CellWall"/>
</dbReference>
<dbReference type="PANTHER" id="PTHR31836">
    <property type="match status" value="1"/>
</dbReference>
<dbReference type="Gene3D" id="2.40.40.10">
    <property type="entry name" value="RlpA-like domain"/>
    <property type="match status" value="1"/>
</dbReference>
<keyword evidence="1" id="KW-0732">Signal</keyword>
<evidence type="ECO:0000313" key="2">
    <source>
        <dbReference type="EMBL" id="KAK9822508.1"/>
    </source>
</evidence>
<dbReference type="Proteomes" id="UP001445335">
    <property type="component" value="Unassembled WGS sequence"/>
</dbReference>
<organism evidence="2 3">
    <name type="scientific">Elliptochloris bilobata</name>
    <dbReference type="NCBI Taxonomy" id="381761"/>
    <lineage>
        <taxon>Eukaryota</taxon>
        <taxon>Viridiplantae</taxon>
        <taxon>Chlorophyta</taxon>
        <taxon>core chlorophytes</taxon>
        <taxon>Trebouxiophyceae</taxon>
        <taxon>Trebouxiophyceae incertae sedis</taxon>
        <taxon>Elliptochloris clade</taxon>
        <taxon>Elliptochloris</taxon>
    </lineage>
</organism>
<dbReference type="PANTHER" id="PTHR31836:SF21">
    <property type="entry name" value="EXPANSIN-LIKE PROTEIN 7"/>
    <property type="match status" value="1"/>
</dbReference>
<evidence type="ECO:0000256" key="1">
    <source>
        <dbReference type="ARBA" id="ARBA00022729"/>
    </source>
</evidence>
<reference evidence="2 3" key="1">
    <citation type="journal article" date="2024" name="Nat. Commun.">
        <title>Phylogenomics reveals the evolutionary origins of lichenization in chlorophyte algae.</title>
        <authorList>
            <person name="Puginier C."/>
            <person name="Libourel C."/>
            <person name="Otte J."/>
            <person name="Skaloud P."/>
            <person name="Haon M."/>
            <person name="Grisel S."/>
            <person name="Petersen M."/>
            <person name="Berrin J.G."/>
            <person name="Delaux P.M."/>
            <person name="Dal Grande F."/>
            <person name="Keller J."/>
        </authorList>
    </citation>
    <scope>NUCLEOTIDE SEQUENCE [LARGE SCALE GENOMIC DNA]</scope>
    <source>
        <strain evidence="2 3">SAG 245.80</strain>
    </source>
</reference>
<dbReference type="InterPro" id="IPR036908">
    <property type="entry name" value="RlpA-like_sf"/>
</dbReference>
<sequence length="427" mass="44483">MDCWRTTLLGELYGPTKEDALQYGEATFYGQQQAQDSYADCSLSENYANVNHLPWTNGISTTLALNGIQFADSAACGLCIMYRGRGGGLGTTPVPTTAWAMGFVNNRCGECAHGDIDQDLNGDGRYNVDWYAVPCNVGDSKLSYKTITKSHWIWAFVVANHRIPITYVSILINKTWFQLRRTTTNWFAYYREVGDWEGNFPMRVRITSANGETLEDIITTEDGGNGTVQFAPIPGPAYVSGFRSGHGVPELNTPKFASPAGAVPNIGPIAGASAHGTSTIPTTPNIPATAFGTDGTGTAFATPTIVVPDGQQCGGMKGACTARDRGQPAQPCIPAAWPNAVCATPGSWCQPTDTTGGMFTCQPAGAVSASNAVVVEWGGVSAFPGEAACGPTNCKRSLGGSLAAQQAPAPAALAAGSAVAASSGLAG</sequence>
<accession>A0AAW1QMN5</accession>
<comment type="caution">
    <text evidence="2">The sequence shown here is derived from an EMBL/GenBank/DDBJ whole genome shotgun (WGS) entry which is preliminary data.</text>
</comment>